<evidence type="ECO:0000256" key="1">
    <source>
        <dbReference type="SAM" id="MobiDB-lite"/>
    </source>
</evidence>
<evidence type="ECO:0000313" key="2">
    <source>
        <dbReference type="EMBL" id="KZL84320.1"/>
    </source>
</evidence>
<feature type="non-terminal residue" evidence="2">
    <location>
        <position position="1"/>
    </location>
</feature>
<proteinExistence type="predicted"/>
<gene>
    <name evidence="2" type="ORF">CI238_13243</name>
</gene>
<feature type="region of interest" description="Disordered" evidence="1">
    <location>
        <begin position="467"/>
        <end position="503"/>
    </location>
</feature>
<accession>A0A167DTG4</accession>
<organism evidence="2 3">
    <name type="scientific">Colletotrichum incanum</name>
    <name type="common">Soybean anthracnose fungus</name>
    <dbReference type="NCBI Taxonomy" id="1573173"/>
    <lineage>
        <taxon>Eukaryota</taxon>
        <taxon>Fungi</taxon>
        <taxon>Dikarya</taxon>
        <taxon>Ascomycota</taxon>
        <taxon>Pezizomycotina</taxon>
        <taxon>Sordariomycetes</taxon>
        <taxon>Hypocreomycetidae</taxon>
        <taxon>Glomerellales</taxon>
        <taxon>Glomerellaceae</taxon>
        <taxon>Colletotrichum</taxon>
        <taxon>Colletotrichum spaethianum species complex</taxon>
    </lineage>
</organism>
<protein>
    <submittedName>
        <fullName evidence="2">Uncharacterized protein</fullName>
    </submittedName>
</protein>
<reference evidence="2 3" key="1">
    <citation type="submission" date="2015-06" db="EMBL/GenBank/DDBJ databases">
        <title>Survival trade-offs in plant roots during colonization by closely related pathogenic and mutualistic fungi.</title>
        <authorList>
            <person name="Hacquard S."/>
            <person name="Kracher B."/>
            <person name="Hiruma K."/>
            <person name="Weinman A."/>
            <person name="Muench P."/>
            <person name="Garrido Oter R."/>
            <person name="Ver Loren van Themaat E."/>
            <person name="Dallerey J.-F."/>
            <person name="Damm U."/>
            <person name="Henrissat B."/>
            <person name="Lespinet O."/>
            <person name="Thon M."/>
            <person name="Kemen E."/>
            <person name="McHardy A.C."/>
            <person name="Schulze-Lefert P."/>
            <person name="O'Connell R.J."/>
        </authorList>
    </citation>
    <scope>NUCLEOTIDE SEQUENCE [LARGE SCALE GENOMIC DNA]</scope>
    <source>
        <strain evidence="2 3">MAFF 238704</strain>
    </source>
</reference>
<name>A0A167DTG4_COLIC</name>
<dbReference type="AlphaFoldDB" id="A0A167DTG4"/>
<sequence>LLPSLPRLDNLLKGLNQDIGVVLLEDKHRPQAHGALAGAANVDAQTLGLLQKLVAAGVVKGDEGALALAAQVGELARVLGRQALELAEKVVADAGRVLDEAEALDLLDDGAEEDGARRVAHPGVELAVGLVGAELRVAEVVAGRLGLLGEGDHVGRRGEVPVLVGPELAGGADAGLDLVDDEEDVVLLGHLAEAAEEGGRCVVVAALGLDRLDDDGGGRDVVVLDEVLDLVEGGLLGGGVLLGVLLERVLEEREGGLGPVEGGDVELVDGLGAGRRQGAKEAAVEARAEGEDGEVGRSRGFVVHGRRRLLGGEVDVVAAALLLAAPHEGGLVGGLVGVGAGHGREDLVEPLGRHLEDSGAEDLGPVLGRKVAERGAVDDGVDHLGGLGHLGEGGVVVAQGDGGDLGVDVKQDVAVGVDNVVALALLVVREHVQAPRVEHLVQVLGVLLGRRARDLGLERRAGGLAGEEARGGHARSGGAECPAREGDGRGSSCPNGGARQGGGGSGEDHCFCSLRVVLRLSLYACVPLRLSHARSVVGWVALDNTALVGCLGVVS</sequence>
<keyword evidence="3" id="KW-1185">Reference proteome</keyword>
<evidence type="ECO:0000313" key="3">
    <source>
        <dbReference type="Proteomes" id="UP000076584"/>
    </source>
</evidence>
<dbReference type="EMBL" id="LFIW01000887">
    <property type="protein sequence ID" value="KZL84320.1"/>
    <property type="molecule type" value="Genomic_DNA"/>
</dbReference>
<comment type="caution">
    <text evidence="2">The sequence shown here is derived from an EMBL/GenBank/DDBJ whole genome shotgun (WGS) entry which is preliminary data.</text>
</comment>
<dbReference type="Proteomes" id="UP000076584">
    <property type="component" value="Unassembled WGS sequence"/>
</dbReference>